<dbReference type="Gene3D" id="3.40.1190.20">
    <property type="match status" value="1"/>
</dbReference>
<keyword evidence="2" id="KW-0808">Transferase</keyword>
<sequence length="295" mass="32592">MQELSYFLGGAVMVEESHLLIAEDFSAVGQLSMTAALPIMAAMAIPTASWPTSLLSTQTEGFGLPRHLETKTWIEQTQKHWQQVGLKLGGVLIGYFDQEEIVQQLWQQLGLPSLQLRVVDPVMADEGKFYPKITARHLQSLKRLCQRADVITPNLTEASLLTGASYLACPDESALVKLLKNLSSLQPSNGKAVITGVVKNQQIGCCWLEEDQLKMAIYPCLPGHFYGSGDVFAALLTGFLWKKLSWSAAVQQAATLLYETLSQQVNQSPQQRRFGIDLGYLLPRLLKTLMPTADN</sequence>
<evidence type="ECO:0000313" key="8">
    <source>
        <dbReference type="Proteomes" id="UP000051576"/>
    </source>
</evidence>
<dbReference type="EMBL" id="AYYX01000016">
    <property type="protein sequence ID" value="KRM88949.1"/>
    <property type="molecule type" value="Genomic_DNA"/>
</dbReference>
<evidence type="ECO:0000256" key="4">
    <source>
        <dbReference type="ARBA" id="ARBA00022777"/>
    </source>
</evidence>
<evidence type="ECO:0000256" key="5">
    <source>
        <dbReference type="ARBA" id="ARBA00022840"/>
    </source>
</evidence>
<evidence type="ECO:0000256" key="1">
    <source>
        <dbReference type="ARBA" id="ARBA00012104"/>
    </source>
</evidence>
<dbReference type="EC" id="2.7.1.35" evidence="1"/>
<dbReference type="STRING" id="1133569.FD21_GL000501"/>
<dbReference type="InterPro" id="IPR004625">
    <property type="entry name" value="PyrdxlKinase"/>
</dbReference>
<dbReference type="PATRIC" id="fig|1133569.4.peg.536"/>
<dbReference type="PANTHER" id="PTHR10534">
    <property type="entry name" value="PYRIDOXAL KINASE"/>
    <property type="match status" value="1"/>
</dbReference>
<protein>
    <recommendedName>
        <fullName evidence="1">pyridoxal kinase</fullName>
        <ecNumber evidence="1">2.7.1.35</ecNumber>
    </recommendedName>
</protein>
<dbReference type="SUPFAM" id="SSF53613">
    <property type="entry name" value="Ribokinase-like"/>
    <property type="match status" value="1"/>
</dbReference>
<dbReference type="GO" id="GO:0005829">
    <property type="term" value="C:cytosol"/>
    <property type="evidence" value="ECO:0007669"/>
    <property type="project" value="TreeGrafter"/>
</dbReference>
<dbReference type="GO" id="GO:0009443">
    <property type="term" value="P:pyridoxal 5'-phosphate salvage"/>
    <property type="evidence" value="ECO:0007669"/>
    <property type="project" value="InterPro"/>
</dbReference>
<evidence type="ECO:0000313" key="7">
    <source>
        <dbReference type="EMBL" id="KRM88949.1"/>
    </source>
</evidence>
<organism evidence="7 8">
    <name type="scientific">Liquorilactobacillus vini DSM 20605</name>
    <dbReference type="NCBI Taxonomy" id="1133569"/>
    <lineage>
        <taxon>Bacteria</taxon>
        <taxon>Bacillati</taxon>
        <taxon>Bacillota</taxon>
        <taxon>Bacilli</taxon>
        <taxon>Lactobacillales</taxon>
        <taxon>Lactobacillaceae</taxon>
        <taxon>Liquorilactobacillus</taxon>
    </lineage>
</organism>
<keyword evidence="5" id="KW-0067">ATP-binding</keyword>
<dbReference type="GO" id="GO:0008478">
    <property type="term" value="F:pyridoxal kinase activity"/>
    <property type="evidence" value="ECO:0007669"/>
    <property type="project" value="UniProtKB-EC"/>
</dbReference>
<keyword evidence="4 7" id="KW-0418">Kinase</keyword>
<keyword evidence="3" id="KW-0547">Nucleotide-binding</keyword>
<evidence type="ECO:0000256" key="2">
    <source>
        <dbReference type="ARBA" id="ARBA00022679"/>
    </source>
</evidence>
<dbReference type="AlphaFoldDB" id="A0A0R2CC46"/>
<comment type="caution">
    <text evidence="7">The sequence shown here is derived from an EMBL/GenBank/DDBJ whole genome shotgun (WGS) entry which is preliminary data.</text>
</comment>
<dbReference type="GO" id="GO:0005524">
    <property type="term" value="F:ATP binding"/>
    <property type="evidence" value="ECO:0007669"/>
    <property type="project" value="UniProtKB-KW"/>
</dbReference>
<evidence type="ECO:0000256" key="3">
    <source>
        <dbReference type="ARBA" id="ARBA00022741"/>
    </source>
</evidence>
<reference evidence="7 8" key="1">
    <citation type="journal article" date="2015" name="Genome Announc.">
        <title>Expanding the biotechnology potential of lactobacilli through comparative genomics of 213 strains and associated genera.</title>
        <authorList>
            <person name="Sun Z."/>
            <person name="Harris H.M."/>
            <person name="McCann A."/>
            <person name="Guo C."/>
            <person name="Argimon S."/>
            <person name="Zhang W."/>
            <person name="Yang X."/>
            <person name="Jeffery I.B."/>
            <person name="Cooney J.C."/>
            <person name="Kagawa T.F."/>
            <person name="Liu W."/>
            <person name="Song Y."/>
            <person name="Salvetti E."/>
            <person name="Wrobel A."/>
            <person name="Rasinkangas P."/>
            <person name="Parkhill J."/>
            <person name="Rea M.C."/>
            <person name="O'Sullivan O."/>
            <person name="Ritari J."/>
            <person name="Douillard F.P."/>
            <person name="Paul Ross R."/>
            <person name="Yang R."/>
            <person name="Briner A.E."/>
            <person name="Felis G.E."/>
            <person name="de Vos W.M."/>
            <person name="Barrangou R."/>
            <person name="Klaenhammer T.R."/>
            <person name="Caufield P.W."/>
            <person name="Cui Y."/>
            <person name="Zhang H."/>
            <person name="O'Toole P.W."/>
        </authorList>
    </citation>
    <scope>NUCLEOTIDE SEQUENCE [LARGE SCALE GENOMIC DNA]</scope>
    <source>
        <strain evidence="7 8">DSM 20605</strain>
    </source>
</reference>
<dbReference type="Pfam" id="PF08543">
    <property type="entry name" value="Phos_pyr_kin"/>
    <property type="match status" value="1"/>
</dbReference>
<name>A0A0R2CC46_9LACO</name>
<dbReference type="InterPro" id="IPR013749">
    <property type="entry name" value="PM/HMP-P_kinase-1"/>
</dbReference>
<keyword evidence="8" id="KW-1185">Reference proteome</keyword>
<proteinExistence type="predicted"/>
<dbReference type="Proteomes" id="UP000051576">
    <property type="component" value="Unassembled WGS sequence"/>
</dbReference>
<accession>A0A0R2CC46</accession>
<dbReference type="InterPro" id="IPR029056">
    <property type="entry name" value="Ribokinase-like"/>
</dbReference>
<evidence type="ECO:0000259" key="6">
    <source>
        <dbReference type="Pfam" id="PF08543"/>
    </source>
</evidence>
<dbReference type="eggNOG" id="COG2240">
    <property type="taxonomic scope" value="Bacteria"/>
</dbReference>
<feature type="domain" description="Pyridoxamine kinase/Phosphomethylpyrimidine kinase" evidence="6">
    <location>
        <begin position="39"/>
        <end position="266"/>
    </location>
</feature>
<gene>
    <name evidence="7" type="ORF">FD21_GL000501</name>
</gene>
<dbReference type="PANTHER" id="PTHR10534:SF2">
    <property type="entry name" value="PYRIDOXAL KINASE"/>
    <property type="match status" value="1"/>
</dbReference>